<proteinExistence type="predicted"/>
<feature type="transmembrane region" description="Helical" evidence="1">
    <location>
        <begin position="223"/>
        <end position="242"/>
    </location>
</feature>
<comment type="caution">
    <text evidence="2">The sequence shown here is derived from an EMBL/GenBank/DDBJ whole genome shotgun (WGS) entry which is preliminary data.</text>
</comment>
<evidence type="ECO:0000256" key="1">
    <source>
        <dbReference type="SAM" id="Phobius"/>
    </source>
</evidence>
<dbReference type="PANTHER" id="PTHR41324">
    <property type="entry name" value="MEMBRANE PROTEIN-RELATED"/>
    <property type="match status" value="1"/>
</dbReference>
<feature type="transmembrane region" description="Helical" evidence="1">
    <location>
        <begin position="76"/>
        <end position="94"/>
    </location>
</feature>
<evidence type="ECO:0000313" key="3">
    <source>
        <dbReference type="Proteomes" id="UP000216024"/>
    </source>
</evidence>
<accession>A0A267MI48</accession>
<feature type="transmembrane region" description="Helical" evidence="1">
    <location>
        <begin position="103"/>
        <end position="130"/>
    </location>
</feature>
<dbReference type="OrthoDB" id="1950201at2"/>
<sequence>MNIENKTRGMIEAAMIVTLTSVFAVMGTYIPLLTFILLLIPVPFIILAKRRGLSFTLLGLVVASLIISMVTGPVSAFFTMLTPGVMAIVIGYMLSKNYSPGKILIGGSIGAIVSTTILIQITTSIMGVTITDMMTDMMKQSVDMQLSIYKNLKYDETQIQQISSQWEQISKMGMMMIPSMIIIMSTLFSYINYLVASKILKRVSKEEVSELPPLRYVTLPKNIVMGSFLILALTYISGYFNVVNYNTLVLNVLIIFQVVFSIQGLAIVSFFMHKFKLRKPVRIIIYIFVVFSGSFTVILSTLGFVDAIMNIRRLERS</sequence>
<organism evidence="2 3">
    <name type="scientific">Anaeromicrobium sediminis</name>
    <dbReference type="NCBI Taxonomy" id="1478221"/>
    <lineage>
        <taxon>Bacteria</taxon>
        <taxon>Bacillati</taxon>
        <taxon>Bacillota</taxon>
        <taxon>Clostridia</taxon>
        <taxon>Peptostreptococcales</taxon>
        <taxon>Thermotaleaceae</taxon>
        <taxon>Anaeromicrobium</taxon>
    </lineage>
</organism>
<keyword evidence="1" id="KW-0812">Transmembrane</keyword>
<dbReference type="Pfam" id="PF09991">
    <property type="entry name" value="DUF2232"/>
    <property type="match status" value="1"/>
</dbReference>
<protein>
    <recommendedName>
        <fullName evidence="4">DUF2232 domain-containing protein</fullName>
    </recommendedName>
</protein>
<reference evidence="2 3" key="1">
    <citation type="submission" date="2017-06" db="EMBL/GenBank/DDBJ databases">
        <title>Draft genome sequence of anaerobic fermentative bacterium Anaeromicrobium sediminis DY2726D isolated from West Pacific Ocean sediments.</title>
        <authorList>
            <person name="Zeng X."/>
        </authorList>
    </citation>
    <scope>NUCLEOTIDE SEQUENCE [LARGE SCALE GENOMIC DNA]</scope>
    <source>
        <strain evidence="2 3">DY2726D</strain>
    </source>
</reference>
<feature type="transmembrane region" description="Helical" evidence="1">
    <location>
        <begin position="248"/>
        <end position="271"/>
    </location>
</feature>
<evidence type="ECO:0000313" key="2">
    <source>
        <dbReference type="EMBL" id="PAB58473.1"/>
    </source>
</evidence>
<gene>
    <name evidence="2" type="ORF">CCE28_15320</name>
</gene>
<dbReference type="InterPro" id="IPR018710">
    <property type="entry name" value="DUF2232"/>
</dbReference>
<feature type="transmembrane region" description="Helical" evidence="1">
    <location>
        <begin position="52"/>
        <end position="70"/>
    </location>
</feature>
<dbReference type="RefSeq" id="WP_095134603.1">
    <property type="nucleotide sequence ID" value="NZ_NIBG01000015.1"/>
</dbReference>
<dbReference type="AlphaFoldDB" id="A0A267MI48"/>
<feature type="transmembrane region" description="Helical" evidence="1">
    <location>
        <begin position="175"/>
        <end position="195"/>
    </location>
</feature>
<keyword evidence="1" id="KW-0472">Membrane</keyword>
<keyword evidence="3" id="KW-1185">Reference proteome</keyword>
<feature type="transmembrane region" description="Helical" evidence="1">
    <location>
        <begin position="13"/>
        <end position="40"/>
    </location>
</feature>
<dbReference type="Proteomes" id="UP000216024">
    <property type="component" value="Unassembled WGS sequence"/>
</dbReference>
<name>A0A267MI48_9FIRM</name>
<evidence type="ECO:0008006" key="4">
    <source>
        <dbReference type="Google" id="ProtNLM"/>
    </source>
</evidence>
<dbReference type="EMBL" id="NIBG01000015">
    <property type="protein sequence ID" value="PAB58473.1"/>
    <property type="molecule type" value="Genomic_DNA"/>
</dbReference>
<dbReference type="PANTHER" id="PTHR41324:SF1">
    <property type="entry name" value="DUF2232 DOMAIN-CONTAINING PROTEIN"/>
    <property type="match status" value="1"/>
</dbReference>
<keyword evidence="1" id="KW-1133">Transmembrane helix</keyword>
<feature type="transmembrane region" description="Helical" evidence="1">
    <location>
        <begin position="283"/>
        <end position="305"/>
    </location>
</feature>